<reference evidence="1" key="1">
    <citation type="journal article" date="2014" name="Int. J. Syst. Evol. Microbiol.">
        <title>Complete genome sequence of Corynebacterium casei LMG S-19264T (=DSM 44701T), isolated from a smear-ripened cheese.</title>
        <authorList>
            <consortium name="US DOE Joint Genome Institute (JGI-PGF)"/>
            <person name="Walter F."/>
            <person name="Albersmeier A."/>
            <person name="Kalinowski J."/>
            <person name="Ruckert C."/>
        </authorList>
    </citation>
    <scope>NUCLEOTIDE SEQUENCE</scope>
    <source>
        <strain evidence="1">CGMCC 4.7679</strain>
    </source>
</reference>
<name>A0A8H9J008_9PSEU</name>
<reference evidence="1" key="2">
    <citation type="submission" date="2020-09" db="EMBL/GenBank/DDBJ databases">
        <authorList>
            <person name="Sun Q."/>
            <person name="Zhou Y."/>
        </authorList>
    </citation>
    <scope>NUCLEOTIDE SEQUENCE</scope>
    <source>
        <strain evidence="1">CGMCC 4.7679</strain>
    </source>
</reference>
<proteinExistence type="predicted"/>
<evidence type="ECO:0000313" key="2">
    <source>
        <dbReference type="Proteomes" id="UP000658656"/>
    </source>
</evidence>
<dbReference type="EMBL" id="BNAV01000017">
    <property type="protein sequence ID" value="GHF84829.1"/>
    <property type="molecule type" value="Genomic_DNA"/>
</dbReference>
<evidence type="ECO:0000313" key="1">
    <source>
        <dbReference type="EMBL" id="GHF84829.1"/>
    </source>
</evidence>
<dbReference type="InterPro" id="IPR024248">
    <property type="entry name" value="DUF2695"/>
</dbReference>
<accession>A0A8H9J008</accession>
<evidence type="ECO:0008006" key="3">
    <source>
        <dbReference type="Google" id="ProtNLM"/>
    </source>
</evidence>
<keyword evidence="2" id="KW-1185">Reference proteome</keyword>
<comment type="caution">
    <text evidence="1">The sequence shown here is derived from an EMBL/GenBank/DDBJ whole genome shotgun (WGS) entry which is preliminary data.</text>
</comment>
<dbReference type="AlphaFoldDB" id="A0A8H9J008"/>
<sequence length="103" mass="11216">MIDDFLGGTMNAELVESWTTPLPRECLRCYLARVLHDHGCDHSLRWTTRWRASCAPSVAAVLRHARCDCALLAAGGASRGGTPAPCAGVTRLGSTRPCRRWPP</sequence>
<dbReference type="Pfam" id="PF10905">
    <property type="entry name" value="DUF2695"/>
    <property type="match status" value="1"/>
</dbReference>
<gene>
    <name evidence="1" type="ORF">GCM10017566_68670</name>
</gene>
<protein>
    <recommendedName>
        <fullName evidence="3">DUF2695 domain-containing protein</fullName>
    </recommendedName>
</protein>
<dbReference type="Proteomes" id="UP000658656">
    <property type="component" value="Unassembled WGS sequence"/>
</dbReference>
<organism evidence="1 2">
    <name type="scientific">Amycolatopsis bartoniae</name>
    <dbReference type="NCBI Taxonomy" id="941986"/>
    <lineage>
        <taxon>Bacteria</taxon>
        <taxon>Bacillati</taxon>
        <taxon>Actinomycetota</taxon>
        <taxon>Actinomycetes</taxon>
        <taxon>Pseudonocardiales</taxon>
        <taxon>Pseudonocardiaceae</taxon>
        <taxon>Amycolatopsis</taxon>
    </lineage>
</organism>